<evidence type="ECO:0000313" key="2">
    <source>
        <dbReference type="Proteomes" id="UP000077755"/>
    </source>
</evidence>
<evidence type="ECO:0000313" key="1">
    <source>
        <dbReference type="EMBL" id="WOH09740.1"/>
    </source>
</evidence>
<gene>
    <name evidence="1" type="ORF">DCAR_0729198</name>
</gene>
<reference evidence="1" key="2">
    <citation type="submission" date="2022-03" db="EMBL/GenBank/DDBJ databases">
        <title>Draft title - Genomic analysis of global carrot germplasm unveils the trajectory of domestication and the origin of high carotenoid orange carrot.</title>
        <authorList>
            <person name="Iorizzo M."/>
            <person name="Ellison S."/>
            <person name="Senalik D."/>
            <person name="Macko-Podgorni A."/>
            <person name="Grzebelus D."/>
            <person name="Bostan H."/>
            <person name="Rolling W."/>
            <person name="Curaba J."/>
            <person name="Simon P."/>
        </authorList>
    </citation>
    <scope>NUCLEOTIDE SEQUENCE</scope>
    <source>
        <tissue evidence="1">Leaf</tissue>
    </source>
</reference>
<sequence>MTLPLSFVAVVQNLGEGEVIDASPPKNAKKRKLDMTQELCLGRNKTFVTSEKVSQLDLNSGQPDMMSSFEANDPLEQNKGKEKLMEGYAFNVDGVLSAEAVCILDEGKLDVYSEVFKKKPVDLDEVVGDGVYVKDVMHHAILGSVASVLPKLNVFKSQAGCSVMDEVGDFIKVDQVLKLMGFDKEIGVVIKNVTRKIYA</sequence>
<organism evidence="1 2">
    <name type="scientific">Daucus carota subsp. sativus</name>
    <name type="common">Carrot</name>
    <dbReference type="NCBI Taxonomy" id="79200"/>
    <lineage>
        <taxon>Eukaryota</taxon>
        <taxon>Viridiplantae</taxon>
        <taxon>Streptophyta</taxon>
        <taxon>Embryophyta</taxon>
        <taxon>Tracheophyta</taxon>
        <taxon>Spermatophyta</taxon>
        <taxon>Magnoliopsida</taxon>
        <taxon>eudicotyledons</taxon>
        <taxon>Gunneridae</taxon>
        <taxon>Pentapetalae</taxon>
        <taxon>asterids</taxon>
        <taxon>campanulids</taxon>
        <taxon>Apiales</taxon>
        <taxon>Apiaceae</taxon>
        <taxon>Apioideae</taxon>
        <taxon>Scandiceae</taxon>
        <taxon>Daucinae</taxon>
        <taxon>Daucus</taxon>
        <taxon>Daucus sect. Daucus</taxon>
    </lineage>
</organism>
<keyword evidence="2" id="KW-1185">Reference proteome</keyword>
<protein>
    <submittedName>
        <fullName evidence="1">Uncharacterized protein</fullName>
    </submittedName>
</protein>
<accession>A0A175YIR0</accession>
<dbReference type="Proteomes" id="UP000077755">
    <property type="component" value="Chromosome 7"/>
</dbReference>
<reference evidence="1" key="1">
    <citation type="journal article" date="2016" name="Nat. Genet.">
        <title>A high-quality carrot genome assembly provides new insights into carotenoid accumulation and asterid genome evolution.</title>
        <authorList>
            <person name="Iorizzo M."/>
            <person name="Ellison S."/>
            <person name="Senalik D."/>
            <person name="Zeng P."/>
            <person name="Satapoomin P."/>
            <person name="Huang J."/>
            <person name="Bowman M."/>
            <person name="Iovene M."/>
            <person name="Sanseverino W."/>
            <person name="Cavagnaro P."/>
            <person name="Yildiz M."/>
            <person name="Macko-Podgorni A."/>
            <person name="Moranska E."/>
            <person name="Grzebelus E."/>
            <person name="Grzebelus D."/>
            <person name="Ashrafi H."/>
            <person name="Zheng Z."/>
            <person name="Cheng S."/>
            <person name="Spooner D."/>
            <person name="Van Deynze A."/>
            <person name="Simon P."/>
        </authorList>
    </citation>
    <scope>NUCLEOTIDE SEQUENCE</scope>
    <source>
        <tissue evidence="1">Leaf</tissue>
    </source>
</reference>
<dbReference type="Gramene" id="KZM83307">
    <property type="protein sequence ID" value="KZM83307"/>
    <property type="gene ID" value="DCAR_030876"/>
</dbReference>
<dbReference type="EMBL" id="CP093349">
    <property type="protein sequence ID" value="WOH09740.1"/>
    <property type="molecule type" value="Genomic_DNA"/>
</dbReference>
<name>A0A175YIR0_DAUCS</name>
<dbReference type="AlphaFoldDB" id="A0A175YIR0"/>
<proteinExistence type="predicted"/>